<evidence type="ECO:0000256" key="3">
    <source>
        <dbReference type="SAM" id="Phobius"/>
    </source>
</evidence>
<dbReference type="EMBL" id="JXTC01000003">
    <property type="protein sequence ID" value="POO03275.1"/>
    <property type="molecule type" value="Genomic_DNA"/>
</dbReference>
<keyword evidence="3" id="KW-0472">Membrane</keyword>
<reference evidence="7" key="1">
    <citation type="submission" date="2016-06" db="EMBL/GenBank/DDBJ databases">
        <title>Parallel loss of symbiosis genes in relatives of nitrogen-fixing non-legume Parasponia.</title>
        <authorList>
            <person name="Van Velzen R."/>
            <person name="Holmer R."/>
            <person name="Bu F."/>
            <person name="Rutten L."/>
            <person name="Van Zeijl A."/>
            <person name="Liu W."/>
            <person name="Santuari L."/>
            <person name="Cao Q."/>
            <person name="Sharma T."/>
            <person name="Shen D."/>
            <person name="Roswanjaya Y."/>
            <person name="Wardhani T."/>
            <person name="Kalhor M.S."/>
            <person name="Jansen J."/>
            <person name="Van den Hoogen J."/>
            <person name="Gungor B."/>
            <person name="Hartog M."/>
            <person name="Hontelez J."/>
            <person name="Verver J."/>
            <person name="Yang W.-C."/>
            <person name="Schijlen E."/>
            <person name="Repin R."/>
            <person name="Schilthuizen M."/>
            <person name="Schranz E."/>
            <person name="Heidstra R."/>
            <person name="Miyata K."/>
            <person name="Fedorova E."/>
            <person name="Kohlen W."/>
            <person name="Bisseling T."/>
            <person name="Smit S."/>
            <person name="Geurts R."/>
        </authorList>
    </citation>
    <scope>NUCLEOTIDE SEQUENCE [LARGE SCALE GENOMIC DNA]</scope>
    <source>
        <strain evidence="7">cv. RG33-2</strain>
    </source>
</reference>
<dbReference type="InterPro" id="IPR036378">
    <property type="entry name" value="FAS1_dom_sf"/>
</dbReference>
<name>A0A2P5FZR8_TREOI</name>
<feature type="chain" id="PRO_5015130610" evidence="4">
    <location>
        <begin position="22"/>
        <end position="294"/>
    </location>
</feature>
<evidence type="ECO:0000256" key="4">
    <source>
        <dbReference type="SAM" id="SignalP"/>
    </source>
</evidence>
<dbReference type="PANTHER" id="PTHR33985">
    <property type="entry name" value="OS02G0491300 PROTEIN-RELATED"/>
    <property type="match status" value="1"/>
</dbReference>
<dbReference type="STRING" id="63057.A0A2P5FZR8"/>
<comment type="caution">
    <text evidence="6">The sequence shown here is derived from an EMBL/GenBank/DDBJ whole genome shotgun (WGS) entry which is preliminary data.</text>
</comment>
<dbReference type="InterPro" id="IPR000782">
    <property type="entry name" value="FAS1_domain"/>
</dbReference>
<dbReference type="PANTHER" id="PTHR33985:SF5">
    <property type="entry name" value="FASCICLIN-LIKE ARABINOGALACTAN FAMILY PROTEIN"/>
    <property type="match status" value="1"/>
</dbReference>
<feature type="compositionally biased region" description="Pro residues" evidence="2">
    <location>
        <begin position="67"/>
        <end position="79"/>
    </location>
</feature>
<organism evidence="6 7">
    <name type="scientific">Trema orientale</name>
    <name type="common">Charcoal tree</name>
    <name type="synonym">Celtis orientalis</name>
    <dbReference type="NCBI Taxonomy" id="63057"/>
    <lineage>
        <taxon>Eukaryota</taxon>
        <taxon>Viridiplantae</taxon>
        <taxon>Streptophyta</taxon>
        <taxon>Embryophyta</taxon>
        <taxon>Tracheophyta</taxon>
        <taxon>Spermatophyta</taxon>
        <taxon>Magnoliopsida</taxon>
        <taxon>eudicotyledons</taxon>
        <taxon>Gunneridae</taxon>
        <taxon>Pentapetalae</taxon>
        <taxon>rosids</taxon>
        <taxon>fabids</taxon>
        <taxon>Rosales</taxon>
        <taxon>Cannabaceae</taxon>
        <taxon>Trema</taxon>
    </lineage>
</organism>
<dbReference type="AlphaFoldDB" id="A0A2P5FZR8"/>
<evidence type="ECO:0000256" key="2">
    <source>
        <dbReference type="SAM" id="MobiDB-lite"/>
    </source>
</evidence>
<dbReference type="Gene3D" id="2.30.180.10">
    <property type="entry name" value="FAS1 domain"/>
    <property type="match status" value="1"/>
</dbReference>
<feature type="compositionally biased region" description="Basic residues" evidence="2">
    <location>
        <begin position="51"/>
        <end position="66"/>
    </location>
</feature>
<keyword evidence="3" id="KW-0812">Transmembrane</keyword>
<feature type="transmembrane region" description="Helical" evidence="3">
    <location>
        <begin position="262"/>
        <end position="284"/>
    </location>
</feature>
<sequence>MALCLSSLLLLLLTLLSSASSSSPSPPPTASSPSLSPPPPSPSPPPPSPPSRRRSHRRHRPRRRHQPPPTPPSPPPSSPETPQQFNSIIDALIGSGDFTSWVGAISSAVLPLSSTLFVPRNDAANPPAPANSTAGASAPFIFPYHVVPQRLSFADLQLFKTNDRLPTLLPGKSILITNNSRLNFTIDGSPIIQPDIYFAATVVVHGVGAVFDYSVYGDGLNLLPEVSKPRPLPNQSQVFRRPPPSPPANVPVGEISGLSSDAAPPCLCIEFPVVFVVFCGVLMFKIQRNGQYGR</sequence>
<feature type="compositionally biased region" description="Pro residues" evidence="2">
    <location>
        <begin position="24"/>
        <end position="50"/>
    </location>
</feature>
<feature type="signal peptide" evidence="4">
    <location>
        <begin position="1"/>
        <end position="21"/>
    </location>
</feature>
<dbReference type="Pfam" id="PF02469">
    <property type="entry name" value="Fasciclin"/>
    <property type="match status" value="1"/>
</dbReference>
<evidence type="ECO:0000313" key="7">
    <source>
        <dbReference type="Proteomes" id="UP000237000"/>
    </source>
</evidence>
<dbReference type="InParanoid" id="A0A2P5FZR8"/>
<proteinExistence type="inferred from homology"/>
<protein>
    <submittedName>
        <fullName evidence="6">FAS1 domain containing protein</fullName>
    </submittedName>
</protein>
<gene>
    <name evidence="6" type="ORF">TorRG33x02_013360</name>
</gene>
<evidence type="ECO:0000256" key="1">
    <source>
        <dbReference type="ARBA" id="ARBA00007843"/>
    </source>
</evidence>
<dbReference type="FunFam" id="2.30.180.10:FF:000046">
    <property type="entry name" value="Fasciclin-like arabinogalactan family protein"/>
    <property type="match status" value="1"/>
</dbReference>
<dbReference type="Proteomes" id="UP000237000">
    <property type="component" value="Unassembled WGS sequence"/>
</dbReference>
<evidence type="ECO:0000259" key="5">
    <source>
        <dbReference type="PROSITE" id="PS50213"/>
    </source>
</evidence>
<dbReference type="SMART" id="SM00554">
    <property type="entry name" value="FAS1"/>
    <property type="match status" value="1"/>
</dbReference>
<dbReference type="InterPro" id="IPR052806">
    <property type="entry name" value="Fasciclin-like_AGP"/>
</dbReference>
<feature type="domain" description="FAS1" evidence="5">
    <location>
        <begin position="85"/>
        <end position="211"/>
    </location>
</feature>
<dbReference type="OrthoDB" id="2015130at2759"/>
<keyword evidence="4" id="KW-0732">Signal</keyword>
<keyword evidence="3" id="KW-1133">Transmembrane helix</keyword>
<dbReference type="PROSITE" id="PS50213">
    <property type="entry name" value="FAS1"/>
    <property type="match status" value="1"/>
</dbReference>
<evidence type="ECO:0000313" key="6">
    <source>
        <dbReference type="EMBL" id="POO03275.1"/>
    </source>
</evidence>
<keyword evidence="7" id="KW-1185">Reference proteome</keyword>
<comment type="similarity">
    <text evidence="1">Belongs to the fasciclin-like AGP family.</text>
</comment>
<dbReference type="SUPFAM" id="SSF82153">
    <property type="entry name" value="FAS1 domain"/>
    <property type="match status" value="1"/>
</dbReference>
<accession>A0A2P5FZR8</accession>
<dbReference type="PRINTS" id="PR01217">
    <property type="entry name" value="PRICHEXTENSN"/>
</dbReference>
<feature type="region of interest" description="Disordered" evidence="2">
    <location>
        <begin position="18"/>
        <end position="84"/>
    </location>
</feature>